<dbReference type="RefSeq" id="WP_052955559.1">
    <property type="nucleotide sequence ID" value="NZ_BBWV01000001.1"/>
</dbReference>
<sequence>MKRVAIQDANILIDLIKIDLFTHCIELEFLFSTTQLVFETELNDHQVKSLRRYIESGKFTIIEISEVELLEIQLMGEEDGRLSLQDWSTLYYSQKTGALLLSGDRVLRKVSEAKGIEVCGVLWIFDQLVGYAVISSADAHRYLNELMKHNKRLPAAECQRRLDDWSK</sequence>
<dbReference type="SUPFAM" id="SSF88723">
    <property type="entry name" value="PIN domain-like"/>
    <property type="match status" value="1"/>
</dbReference>
<dbReference type="AlphaFoldDB" id="A0A0E9MXR4"/>
<proteinExistence type="predicted"/>
<dbReference type="InterPro" id="IPR021799">
    <property type="entry name" value="PIN-like_prokaryotic"/>
</dbReference>
<dbReference type="Proteomes" id="UP000033121">
    <property type="component" value="Unassembled WGS sequence"/>
</dbReference>
<comment type="caution">
    <text evidence="1">The sequence shown here is derived from an EMBL/GenBank/DDBJ whole genome shotgun (WGS) entry which is preliminary data.</text>
</comment>
<name>A0A0E9MXR4_9BACT</name>
<protein>
    <recommendedName>
        <fullName evidence="3">PIN domain-containing protein</fullName>
    </recommendedName>
</protein>
<evidence type="ECO:0000313" key="2">
    <source>
        <dbReference type="Proteomes" id="UP000033121"/>
    </source>
</evidence>
<accession>A0A0E9MXR4</accession>
<evidence type="ECO:0000313" key="1">
    <source>
        <dbReference type="EMBL" id="GAO42303.1"/>
    </source>
</evidence>
<dbReference type="InterPro" id="IPR029060">
    <property type="entry name" value="PIN-like_dom_sf"/>
</dbReference>
<dbReference type="STRING" id="1220578.FPE01S_01_13160"/>
<dbReference type="Pfam" id="PF11848">
    <property type="entry name" value="DUF3368"/>
    <property type="match status" value="1"/>
</dbReference>
<organism evidence="1 2">
    <name type="scientific">Flavihumibacter petaseus NBRC 106054</name>
    <dbReference type="NCBI Taxonomy" id="1220578"/>
    <lineage>
        <taxon>Bacteria</taxon>
        <taxon>Pseudomonadati</taxon>
        <taxon>Bacteroidota</taxon>
        <taxon>Chitinophagia</taxon>
        <taxon>Chitinophagales</taxon>
        <taxon>Chitinophagaceae</taxon>
        <taxon>Flavihumibacter</taxon>
    </lineage>
</organism>
<reference evidence="1 2" key="1">
    <citation type="submission" date="2015-04" db="EMBL/GenBank/DDBJ databases">
        <title>Whole genome shotgun sequence of Flavihumibacter petaseus NBRC 106054.</title>
        <authorList>
            <person name="Miyazawa S."/>
            <person name="Hosoyama A."/>
            <person name="Hashimoto M."/>
            <person name="Noguchi M."/>
            <person name="Tsuchikane K."/>
            <person name="Ohji S."/>
            <person name="Yamazoe A."/>
            <person name="Ichikawa N."/>
            <person name="Kimura A."/>
            <person name="Fujita N."/>
        </authorList>
    </citation>
    <scope>NUCLEOTIDE SEQUENCE [LARGE SCALE GENOMIC DNA]</scope>
    <source>
        <strain evidence="1 2">NBRC 106054</strain>
    </source>
</reference>
<keyword evidence="2" id="KW-1185">Reference proteome</keyword>
<evidence type="ECO:0008006" key="3">
    <source>
        <dbReference type="Google" id="ProtNLM"/>
    </source>
</evidence>
<dbReference type="EMBL" id="BBWV01000001">
    <property type="protein sequence ID" value="GAO42303.1"/>
    <property type="molecule type" value="Genomic_DNA"/>
</dbReference>
<dbReference type="OrthoDB" id="9810852at2"/>
<gene>
    <name evidence="1" type="ORF">FPE01S_01_13160</name>
</gene>